<feature type="signal peptide" evidence="2">
    <location>
        <begin position="1"/>
        <end position="29"/>
    </location>
</feature>
<dbReference type="InterPro" id="IPR007939">
    <property type="entry name" value="Cu-R_B_prcur"/>
</dbReference>
<dbReference type="Pfam" id="PF05275">
    <property type="entry name" value="CopB"/>
    <property type="match status" value="1"/>
</dbReference>
<dbReference type="AlphaFoldDB" id="A0A3A8EUP6"/>
<dbReference type="Proteomes" id="UP000280405">
    <property type="component" value="Unassembled WGS sequence"/>
</dbReference>
<keyword evidence="4" id="KW-1185">Reference proteome</keyword>
<feature type="compositionally biased region" description="Basic and acidic residues" evidence="1">
    <location>
        <begin position="50"/>
        <end position="61"/>
    </location>
</feature>
<feature type="chain" id="PRO_5017266986" evidence="2">
    <location>
        <begin position="30"/>
        <end position="357"/>
    </location>
</feature>
<dbReference type="SUPFAM" id="SSF103515">
    <property type="entry name" value="Autotransporter"/>
    <property type="match status" value="1"/>
</dbReference>
<dbReference type="GO" id="GO:0009279">
    <property type="term" value="C:cell outer membrane"/>
    <property type="evidence" value="ECO:0007669"/>
    <property type="project" value="InterPro"/>
</dbReference>
<evidence type="ECO:0000256" key="2">
    <source>
        <dbReference type="SAM" id="SignalP"/>
    </source>
</evidence>
<name>A0A3A8EUP6_9GAMM</name>
<keyword evidence="2" id="KW-0732">Signal</keyword>
<dbReference type="GO" id="GO:0005507">
    <property type="term" value="F:copper ion binding"/>
    <property type="evidence" value="ECO:0007669"/>
    <property type="project" value="InterPro"/>
</dbReference>
<feature type="compositionally biased region" description="Polar residues" evidence="1">
    <location>
        <begin position="35"/>
        <end position="48"/>
    </location>
</feature>
<accession>A0A3A8EUP6</accession>
<gene>
    <name evidence="3" type="ORF">D7V20_11875</name>
</gene>
<protein>
    <submittedName>
        <fullName evidence="3">Copper resistance protein B</fullName>
    </submittedName>
</protein>
<evidence type="ECO:0000256" key="1">
    <source>
        <dbReference type="SAM" id="MobiDB-lite"/>
    </source>
</evidence>
<reference evidence="3 4" key="1">
    <citation type="submission" date="2018-09" db="EMBL/GenBank/DDBJ databases">
        <title>The draft genome of Acinetobacter spp. strains.</title>
        <authorList>
            <person name="Qin J."/>
            <person name="Feng Y."/>
            <person name="Zong Z."/>
        </authorList>
    </citation>
    <scope>NUCLEOTIDE SEQUENCE [LARGE SCALE GENOMIC DNA]</scope>
    <source>
        <strain evidence="3 4">WCHAc060115</strain>
    </source>
</reference>
<evidence type="ECO:0000313" key="3">
    <source>
        <dbReference type="EMBL" id="RKG37166.1"/>
    </source>
</evidence>
<evidence type="ECO:0000313" key="4">
    <source>
        <dbReference type="Proteomes" id="UP000280405"/>
    </source>
</evidence>
<feature type="compositionally biased region" description="Basic and acidic residues" evidence="1">
    <location>
        <begin position="124"/>
        <end position="135"/>
    </location>
</feature>
<dbReference type="EMBL" id="RAXT01000026">
    <property type="protein sequence ID" value="RKG37166.1"/>
    <property type="molecule type" value="Genomic_DNA"/>
</dbReference>
<comment type="caution">
    <text evidence="3">The sequence shown here is derived from an EMBL/GenBank/DDBJ whole genome shotgun (WGS) entry which is preliminary data.</text>
</comment>
<feature type="region of interest" description="Disordered" evidence="1">
    <location>
        <begin position="97"/>
        <end position="135"/>
    </location>
</feature>
<sequence length="357" mass="40927">MRITNLFPQTFPKTLLASSLLLICGVAFAHEGHTDTSPQQLSEQNNDMSEMDHSKMNHDDMQSMDHSKMMHQTVPTVSNEDVNKAENSIQPMHSVNMDHSQHQHAQTQDDQTEHSQTKHSQTKKMAENHQGHDHRTEHGAQVYAVTTLDNKWLVNEDGEGALKSEFETRIGTDENKIFIKAHLDKHESHDAEYDVKALYSRMISDFWDAQIGARYRVEKVELDQHRKDTEEKVDSVIGLHGMAPYFFETDAYFYAGEDKYAGFSLETERDLLLTQKLIVKPYLDLDIVFSDDSKYAKKSGLSNVTAGLETRYEISKKVMPYLDIAYEYSKGNDATAWQMESDSEKGWLYGAGIRFKF</sequence>
<organism evidence="3 4">
    <name type="scientific">Acinetobacter rongchengensis</name>
    <dbReference type="NCBI Taxonomy" id="2419601"/>
    <lineage>
        <taxon>Bacteria</taxon>
        <taxon>Pseudomonadati</taxon>
        <taxon>Pseudomonadota</taxon>
        <taxon>Gammaproteobacteria</taxon>
        <taxon>Moraxellales</taxon>
        <taxon>Moraxellaceae</taxon>
        <taxon>Acinetobacter</taxon>
    </lineage>
</organism>
<feature type="region of interest" description="Disordered" evidence="1">
    <location>
        <begin position="33"/>
        <end position="61"/>
    </location>
</feature>
<proteinExistence type="predicted"/>
<dbReference type="GO" id="GO:0006878">
    <property type="term" value="P:intracellular copper ion homeostasis"/>
    <property type="evidence" value="ECO:0007669"/>
    <property type="project" value="InterPro"/>
</dbReference>
<dbReference type="InterPro" id="IPR036709">
    <property type="entry name" value="Autotransporte_beta_dom_sf"/>
</dbReference>
<dbReference type="OrthoDB" id="9778934at2"/>
<dbReference type="RefSeq" id="WP_120384472.1">
    <property type="nucleotide sequence ID" value="NZ_RAXT01000026.1"/>
</dbReference>